<dbReference type="SUPFAM" id="SSF75005">
    <property type="entry name" value="Arabinanase/levansucrase/invertase"/>
    <property type="match status" value="1"/>
</dbReference>
<evidence type="ECO:0000256" key="1">
    <source>
        <dbReference type="ARBA" id="ARBA00009865"/>
    </source>
</evidence>
<keyword evidence="8" id="KW-1185">Reference proteome</keyword>
<protein>
    <submittedName>
        <fullName evidence="7">Uncharacterized protein</fullName>
    </submittedName>
</protein>
<evidence type="ECO:0000256" key="2">
    <source>
        <dbReference type="ARBA" id="ARBA00022801"/>
    </source>
</evidence>
<dbReference type="InterPro" id="IPR052176">
    <property type="entry name" value="Glycosyl_Hydrlase_43_Enz"/>
</dbReference>
<evidence type="ECO:0000256" key="6">
    <source>
        <dbReference type="SAM" id="SignalP"/>
    </source>
</evidence>
<organism evidence="7 8">
    <name type="scientific">Diaporthe australafricana</name>
    <dbReference type="NCBI Taxonomy" id="127596"/>
    <lineage>
        <taxon>Eukaryota</taxon>
        <taxon>Fungi</taxon>
        <taxon>Dikarya</taxon>
        <taxon>Ascomycota</taxon>
        <taxon>Pezizomycotina</taxon>
        <taxon>Sordariomycetes</taxon>
        <taxon>Sordariomycetidae</taxon>
        <taxon>Diaporthales</taxon>
        <taxon>Diaporthaceae</taxon>
        <taxon>Diaporthe</taxon>
    </lineage>
</organism>
<feature type="chain" id="PRO_5046342713" evidence="6">
    <location>
        <begin position="19"/>
        <end position="329"/>
    </location>
</feature>
<comment type="similarity">
    <text evidence="1 5">Belongs to the glycosyl hydrolase 43 family.</text>
</comment>
<dbReference type="EMBL" id="JAWRVE010000081">
    <property type="protein sequence ID" value="KAL1862494.1"/>
    <property type="molecule type" value="Genomic_DNA"/>
</dbReference>
<comment type="caution">
    <text evidence="7">The sequence shown here is derived from an EMBL/GenBank/DDBJ whole genome shotgun (WGS) entry which is preliminary data.</text>
</comment>
<dbReference type="PANTHER" id="PTHR43772">
    <property type="entry name" value="ENDO-1,4-BETA-XYLANASE"/>
    <property type="match status" value="1"/>
</dbReference>
<accession>A0ABR3WI43</accession>
<evidence type="ECO:0000313" key="7">
    <source>
        <dbReference type="EMBL" id="KAL1862494.1"/>
    </source>
</evidence>
<evidence type="ECO:0000313" key="8">
    <source>
        <dbReference type="Proteomes" id="UP001583177"/>
    </source>
</evidence>
<dbReference type="PANTHER" id="PTHR43772:SF2">
    <property type="entry name" value="PUTATIVE (AFU_ORTHOLOGUE AFUA_2G04480)-RELATED"/>
    <property type="match status" value="1"/>
</dbReference>
<dbReference type="CDD" id="cd18827">
    <property type="entry name" value="GH43_XlnD-like"/>
    <property type="match status" value="1"/>
</dbReference>
<keyword evidence="4 5" id="KW-0326">Glycosidase</keyword>
<evidence type="ECO:0000256" key="4">
    <source>
        <dbReference type="ARBA" id="ARBA00023295"/>
    </source>
</evidence>
<feature type="signal peptide" evidence="6">
    <location>
        <begin position="1"/>
        <end position="18"/>
    </location>
</feature>
<dbReference type="Proteomes" id="UP001583177">
    <property type="component" value="Unassembled WGS sequence"/>
</dbReference>
<keyword evidence="3" id="KW-0119">Carbohydrate metabolism</keyword>
<dbReference type="Gene3D" id="2.115.10.20">
    <property type="entry name" value="Glycosyl hydrolase domain, family 43"/>
    <property type="match status" value="1"/>
</dbReference>
<evidence type="ECO:0000256" key="3">
    <source>
        <dbReference type="ARBA" id="ARBA00023277"/>
    </source>
</evidence>
<keyword evidence="2 5" id="KW-0378">Hydrolase</keyword>
<dbReference type="InterPro" id="IPR006710">
    <property type="entry name" value="Glyco_hydro_43"/>
</dbReference>
<reference evidence="7 8" key="1">
    <citation type="journal article" date="2024" name="IMA Fungus">
        <title>IMA Genome - F19 : A genome assembly and annotation guide to empower mycologists, including annotated draft genome sequences of Ceratocystis pirilliformis, Diaporthe australafricana, Fusarium ophioides, Paecilomyces lecythidis, and Sporothrix stenoceras.</title>
        <authorList>
            <person name="Aylward J."/>
            <person name="Wilson A.M."/>
            <person name="Visagie C.M."/>
            <person name="Spraker J."/>
            <person name="Barnes I."/>
            <person name="Buitendag C."/>
            <person name="Ceriani C."/>
            <person name="Del Mar Angel L."/>
            <person name="du Plessis D."/>
            <person name="Fuchs T."/>
            <person name="Gasser K."/>
            <person name="Kramer D."/>
            <person name="Li W."/>
            <person name="Munsamy K."/>
            <person name="Piso A."/>
            <person name="Price J.L."/>
            <person name="Sonnekus B."/>
            <person name="Thomas C."/>
            <person name="van der Nest A."/>
            <person name="van Dijk A."/>
            <person name="van Heerden A."/>
            <person name="van Vuuren N."/>
            <person name="Yilmaz N."/>
            <person name="Duong T.A."/>
            <person name="van der Merwe N.A."/>
            <person name="Wingfield M.J."/>
            <person name="Wingfield B.D."/>
        </authorList>
    </citation>
    <scope>NUCLEOTIDE SEQUENCE [LARGE SCALE GENOMIC DNA]</scope>
    <source>
        <strain evidence="7 8">CMW 18300</strain>
    </source>
</reference>
<dbReference type="Pfam" id="PF04616">
    <property type="entry name" value="Glyco_hydro_43"/>
    <property type="match status" value="1"/>
</dbReference>
<keyword evidence="6" id="KW-0732">Signal</keyword>
<evidence type="ECO:0000256" key="5">
    <source>
        <dbReference type="RuleBase" id="RU361187"/>
    </source>
</evidence>
<proteinExistence type="inferred from homology"/>
<gene>
    <name evidence="7" type="ORF">Daus18300_008591</name>
</gene>
<sequence length="329" mass="36551">MRLNALLLSVAAAAAALAAPLDLTLPTDRLASELTLPNNPLPFNGWYADPEIRQYDSIFWIFPTTSIAFEDQKWFSAFSSPDLINWTPYDGILAAWNFGWARDSLWAPASIRGTDGRYYLYFSANGLRSQDATAGLGVGVSNQPEGPYMDALGTRLVDSIVNGANPMDPDVFVDDDGVTYFYFGGSAVNVALLNDDMISFRPFPDTNTTFKDITPSPSFVEGTKVFKRNGIYYMMWSENGYGDPTYQVAYGMSSSPLGLFTRRAVILWENPNIAVATGHNGILNLPGTDEWYIVYHRRPLNETDPNHRQIAIDRLYFGENGEVQTVIVT</sequence>
<name>A0ABR3WI43_9PEZI</name>
<dbReference type="InterPro" id="IPR023296">
    <property type="entry name" value="Glyco_hydro_beta-prop_sf"/>
</dbReference>